<proteinExistence type="predicted"/>
<dbReference type="InterPro" id="IPR002110">
    <property type="entry name" value="Ankyrin_rpt"/>
</dbReference>
<name>A0A4Q2V154_FUSOX</name>
<feature type="repeat" description="ANK" evidence="3">
    <location>
        <begin position="853"/>
        <end position="878"/>
    </location>
</feature>
<dbReference type="PROSITE" id="PS50088">
    <property type="entry name" value="ANK_REPEAT"/>
    <property type="match status" value="3"/>
</dbReference>
<dbReference type="PROSITE" id="PS50297">
    <property type="entry name" value="ANK_REP_REGION"/>
    <property type="match status" value="3"/>
</dbReference>
<keyword evidence="2 3" id="KW-0040">ANK repeat</keyword>
<dbReference type="PANTHER" id="PTHR24123:SF33">
    <property type="entry name" value="PROTEIN HOS4"/>
    <property type="match status" value="1"/>
</dbReference>
<evidence type="ECO:0000256" key="1">
    <source>
        <dbReference type="ARBA" id="ARBA00022737"/>
    </source>
</evidence>
<feature type="repeat" description="ANK" evidence="3">
    <location>
        <begin position="783"/>
        <end position="815"/>
    </location>
</feature>
<gene>
    <name evidence="4" type="ORF">BFJ63_vAg16865</name>
</gene>
<reference evidence="4 5" key="1">
    <citation type="submission" date="2016-12" db="EMBL/GenBank/DDBJ databases">
        <title>Draft genome sequence of Fusarium oxysporum causing rot on Narcissus.</title>
        <authorList>
            <person name="Armitage A.D."/>
            <person name="Taylor A."/>
            <person name="Clarkson J.P."/>
            <person name="Harrison R.J."/>
            <person name="Jackson A.C."/>
        </authorList>
    </citation>
    <scope>NUCLEOTIDE SEQUENCE [LARGE SCALE GENOMIC DNA]</scope>
    <source>
        <strain evidence="4 5">N139</strain>
    </source>
</reference>
<dbReference type="PANTHER" id="PTHR24123">
    <property type="entry name" value="ANKYRIN REPEAT-CONTAINING"/>
    <property type="match status" value="1"/>
</dbReference>
<evidence type="ECO:0000313" key="5">
    <source>
        <dbReference type="Proteomes" id="UP000290540"/>
    </source>
</evidence>
<accession>A0A4Q2V154</accession>
<dbReference type="AlphaFoldDB" id="A0A4Q2V154"/>
<organism evidence="4 5">
    <name type="scientific">Fusarium oxysporum f. sp. narcissi</name>
    <dbReference type="NCBI Taxonomy" id="451672"/>
    <lineage>
        <taxon>Eukaryota</taxon>
        <taxon>Fungi</taxon>
        <taxon>Dikarya</taxon>
        <taxon>Ascomycota</taxon>
        <taxon>Pezizomycotina</taxon>
        <taxon>Sordariomycetes</taxon>
        <taxon>Hypocreomycetidae</taxon>
        <taxon>Hypocreales</taxon>
        <taxon>Nectriaceae</taxon>
        <taxon>Fusarium</taxon>
        <taxon>Fusarium oxysporum species complex</taxon>
    </lineage>
</organism>
<dbReference type="Gene3D" id="1.25.40.20">
    <property type="entry name" value="Ankyrin repeat-containing domain"/>
    <property type="match status" value="4"/>
</dbReference>
<dbReference type="SUPFAM" id="SSF48403">
    <property type="entry name" value="Ankyrin repeat"/>
    <property type="match status" value="3"/>
</dbReference>
<dbReference type="InterPro" id="IPR051165">
    <property type="entry name" value="Multifunctional_ANK_Repeat"/>
</dbReference>
<evidence type="ECO:0000256" key="2">
    <source>
        <dbReference type="ARBA" id="ARBA00023043"/>
    </source>
</evidence>
<evidence type="ECO:0000313" key="4">
    <source>
        <dbReference type="EMBL" id="RYC80252.1"/>
    </source>
</evidence>
<sequence length="1017" mass="114477">MLRCAMSDMRMTLRQLRSDNVTIRAFFEKIFQAEIYWATQIDDPLIHHKDSLPDKPLDMIKLLLESGQDPNCCLSRRTGGFITPIGRAINIGHVDLARLLLDFHVRINDIQADFDYGNVIYAILHGRTSTRVQLQFLKLLKEYKVVSLEEVLCGALKLQDMQLIEEILQDDIDVTKDHMEWPCAKGGKIVDIYNCLEWESPLTTALGVSCQLTKRLLDHPSVQKHPSEVLSAEIFIAAAIRGDCDIIRKLQELCPSGLSCKLRDITCLRAAVAYNNLSVVQFLLEHNGRASPDLLLIAAYYGYEDMVRLFLQHGLSTEERVSKEDVQWLSYFAPDIPIAQEFHSILFTLLKPRITDLNSSEANCLTLLIEAGARFLGGEISVLAEIGLQVPLEAALSRNADPNDQDVNGRTAIQCALYPDRDSGSLRLRHLNTRYRIIEVLLKAGAKQVGGEVVKAIRDQDYNLAKLLLATSGTLNDIDEKGASCLEVLIMNSNDVPLERAFDQYCDDHYSSFQRGTMISDSNVDEREILEVKSNATMVCSNCASNQLDSNSGERDLLQDILEAQDDAINAGTICAAIQVEDWDLLDRLLIRPHKKTNCHLLEGTAIGLAAKAGQMRILENLLGRFPHPFALQSGFIPFYLSDGQFMVFERDKSLKVFEWDTYSDERSDFWRRDTVYRSAILGTGSPLVLAALGADVSGFESLLKLGCCADKTTIAVVAQTNLASVYLGLLRKHSQRLNNLFPPQPPLRSVLLGPIRHGNIELVKELVDEGTDVNDYDPAIVYNRSPLQLAIELEHSSIVHYLIEKQADINAPPSFSEGATALQFAAIKGHMGIAKLLLDRDARINARGSRRRGRTALEAAAEYGRLDMLELLLHRGAAWTGYGRQQFISAVRLAMENAHYAAVDWLKDRYGWTEEDEESLNDGMDYWFIGDVRCKNCRSFCCDEIHGSEEDCIHYYPDEKEEEWATECYYCNLEEIGDYESQCEGDEASDQWTAQELEDDTIFFGPWVNDYSLFFD</sequence>
<dbReference type="InterPro" id="IPR036770">
    <property type="entry name" value="Ankyrin_rpt-contain_sf"/>
</dbReference>
<dbReference type="EMBL" id="MQTW01000406">
    <property type="protein sequence ID" value="RYC80252.1"/>
    <property type="molecule type" value="Genomic_DNA"/>
</dbReference>
<dbReference type="SMART" id="SM00248">
    <property type="entry name" value="ANK"/>
    <property type="match status" value="9"/>
</dbReference>
<dbReference type="Proteomes" id="UP000290540">
    <property type="component" value="Unassembled WGS sequence"/>
</dbReference>
<dbReference type="Pfam" id="PF12796">
    <property type="entry name" value="Ank_2"/>
    <property type="match status" value="3"/>
</dbReference>
<protein>
    <submittedName>
        <fullName evidence="4">Uncharacterized protein</fullName>
    </submittedName>
</protein>
<feature type="repeat" description="ANK" evidence="3">
    <location>
        <begin position="818"/>
        <end position="850"/>
    </location>
</feature>
<evidence type="ECO:0000256" key="3">
    <source>
        <dbReference type="PROSITE-ProRule" id="PRU00023"/>
    </source>
</evidence>
<comment type="caution">
    <text evidence="4">The sequence shown here is derived from an EMBL/GenBank/DDBJ whole genome shotgun (WGS) entry which is preliminary data.</text>
</comment>
<keyword evidence="1" id="KW-0677">Repeat</keyword>